<gene>
    <name evidence="13" type="ORF">LLUT_LOCUS13775</name>
</gene>
<evidence type="ECO:0000256" key="1">
    <source>
        <dbReference type="ARBA" id="ARBA00004123"/>
    </source>
</evidence>
<dbReference type="PROSITE" id="PS50071">
    <property type="entry name" value="HOMEOBOX_2"/>
    <property type="match status" value="1"/>
</dbReference>
<feature type="coiled-coil region" evidence="11">
    <location>
        <begin position="20"/>
        <end position="61"/>
    </location>
</feature>
<keyword evidence="2 10" id="KW-0805">Transcription regulation</keyword>
<reference evidence="13 14" key="1">
    <citation type="submission" date="2024-03" db="EMBL/GenBank/DDBJ databases">
        <authorList>
            <person name="Martinez-Hernandez J."/>
        </authorList>
    </citation>
    <scope>NUCLEOTIDE SEQUENCE [LARGE SCALE GENOMIC DNA]</scope>
</reference>
<dbReference type="GO" id="GO:0000981">
    <property type="term" value="F:DNA-binding transcription factor activity, RNA polymerase II-specific"/>
    <property type="evidence" value="ECO:0007669"/>
    <property type="project" value="UniProtKB-UniRule"/>
</dbReference>
<comment type="function">
    <text evidence="10">Transcription factor.</text>
</comment>
<sequence length="150" mass="17699">MQLARALGLQPRQVTIWFQNRRAQWKTKQLEKDYDLLKSQYDVIKEDNDALQVHNQKLQSEIHTKDVLKRGKKFNPFSMYRIHSQTLLSNVMSTRNPIDYKSIQHVLNKNTIKPMLEEIPQNRDGIQRKPSSHISPNKINKTIFSNIADF</sequence>
<evidence type="ECO:0000313" key="14">
    <source>
        <dbReference type="Proteomes" id="UP001497480"/>
    </source>
</evidence>
<dbReference type="Proteomes" id="UP001497480">
    <property type="component" value="Unassembled WGS sequence"/>
</dbReference>
<dbReference type="PROSITE" id="PS00027">
    <property type="entry name" value="HOMEOBOX_1"/>
    <property type="match status" value="1"/>
</dbReference>
<dbReference type="InterPro" id="IPR017970">
    <property type="entry name" value="Homeobox_CS"/>
</dbReference>
<evidence type="ECO:0000256" key="11">
    <source>
        <dbReference type="SAM" id="Coils"/>
    </source>
</evidence>
<accession>A0AAV1WTN1</accession>
<comment type="similarity">
    <text evidence="7 10">Belongs to the HD-ZIP homeobox family. Class I subfamily.</text>
</comment>
<feature type="domain" description="Homeobox" evidence="12">
    <location>
        <begin position="1"/>
        <end position="28"/>
    </location>
</feature>
<dbReference type="AlphaFoldDB" id="A0AAV1WTN1"/>
<dbReference type="Pfam" id="PF00046">
    <property type="entry name" value="Homeodomain"/>
    <property type="match status" value="1"/>
</dbReference>
<dbReference type="InterPro" id="IPR009057">
    <property type="entry name" value="Homeodomain-like_sf"/>
</dbReference>
<dbReference type="GO" id="GO:0045893">
    <property type="term" value="P:positive regulation of DNA-templated transcription"/>
    <property type="evidence" value="ECO:0007669"/>
    <property type="project" value="TreeGrafter"/>
</dbReference>
<dbReference type="CDD" id="cd00086">
    <property type="entry name" value="homeodomain"/>
    <property type="match status" value="1"/>
</dbReference>
<dbReference type="EMBL" id="CAXHTB010000009">
    <property type="protein sequence ID" value="CAL0312715.1"/>
    <property type="molecule type" value="Genomic_DNA"/>
</dbReference>
<evidence type="ECO:0000256" key="7">
    <source>
        <dbReference type="ARBA" id="ARBA00025748"/>
    </source>
</evidence>
<evidence type="ECO:0000256" key="6">
    <source>
        <dbReference type="ARBA" id="ARBA00023242"/>
    </source>
</evidence>
<name>A0AAV1WTN1_LUPLU</name>
<dbReference type="Pfam" id="PF02183">
    <property type="entry name" value="HALZ"/>
    <property type="match status" value="1"/>
</dbReference>
<keyword evidence="6 8" id="KW-0539">Nucleus</keyword>
<evidence type="ECO:0000313" key="13">
    <source>
        <dbReference type="EMBL" id="CAL0312715.1"/>
    </source>
</evidence>
<comment type="subcellular location">
    <subcellularLocation>
        <location evidence="1 8 9">Nucleus</location>
    </subcellularLocation>
</comment>
<keyword evidence="4 8" id="KW-0371">Homeobox</keyword>
<organism evidence="13 14">
    <name type="scientific">Lupinus luteus</name>
    <name type="common">European yellow lupine</name>
    <dbReference type="NCBI Taxonomy" id="3873"/>
    <lineage>
        <taxon>Eukaryota</taxon>
        <taxon>Viridiplantae</taxon>
        <taxon>Streptophyta</taxon>
        <taxon>Embryophyta</taxon>
        <taxon>Tracheophyta</taxon>
        <taxon>Spermatophyta</taxon>
        <taxon>Magnoliopsida</taxon>
        <taxon>eudicotyledons</taxon>
        <taxon>Gunneridae</taxon>
        <taxon>Pentapetalae</taxon>
        <taxon>rosids</taxon>
        <taxon>fabids</taxon>
        <taxon>Fabales</taxon>
        <taxon>Fabaceae</taxon>
        <taxon>Papilionoideae</taxon>
        <taxon>50 kb inversion clade</taxon>
        <taxon>genistoids sensu lato</taxon>
        <taxon>core genistoids</taxon>
        <taxon>Genisteae</taxon>
        <taxon>Lupinus</taxon>
    </lineage>
</organism>
<evidence type="ECO:0000259" key="12">
    <source>
        <dbReference type="PROSITE" id="PS50071"/>
    </source>
</evidence>
<keyword evidence="3 8" id="KW-0238">DNA-binding</keyword>
<evidence type="ECO:0000256" key="10">
    <source>
        <dbReference type="RuleBase" id="RU369038"/>
    </source>
</evidence>
<dbReference type="SUPFAM" id="SSF46689">
    <property type="entry name" value="Homeodomain-like"/>
    <property type="match status" value="1"/>
</dbReference>
<dbReference type="PANTHER" id="PTHR24326:SF176">
    <property type="entry name" value="HOMEOBOX-LEUCINE ZIPPER PROTEIN ATHB-13"/>
    <property type="match status" value="1"/>
</dbReference>
<dbReference type="PANTHER" id="PTHR24326">
    <property type="entry name" value="HOMEOBOX-LEUCINE ZIPPER PROTEIN"/>
    <property type="match status" value="1"/>
</dbReference>
<proteinExistence type="inferred from homology"/>
<dbReference type="Gene3D" id="1.10.10.60">
    <property type="entry name" value="Homeodomain-like"/>
    <property type="match status" value="1"/>
</dbReference>
<comment type="caution">
    <text evidence="13">The sequence shown here is derived from an EMBL/GenBank/DDBJ whole genome shotgun (WGS) entry which is preliminary data.</text>
</comment>
<evidence type="ECO:0000256" key="8">
    <source>
        <dbReference type="PROSITE-ProRule" id="PRU00108"/>
    </source>
</evidence>
<dbReference type="GO" id="GO:0043565">
    <property type="term" value="F:sequence-specific DNA binding"/>
    <property type="evidence" value="ECO:0007669"/>
    <property type="project" value="InterPro"/>
</dbReference>
<keyword evidence="14" id="KW-1185">Reference proteome</keyword>
<protein>
    <recommendedName>
        <fullName evidence="10">Homeobox-leucine zipper protein</fullName>
    </recommendedName>
    <alternativeName>
        <fullName evidence="10">HD-ZIP protein</fullName>
    </alternativeName>
    <alternativeName>
        <fullName evidence="10">Homeodomain transcription factor</fullName>
    </alternativeName>
</protein>
<evidence type="ECO:0000256" key="5">
    <source>
        <dbReference type="ARBA" id="ARBA00023163"/>
    </source>
</evidence>
<keyword evidence="5 10" id="KW-0804">Transcription</keyword>
<evidence type="ECO:0000256" key="9">
    <source>
        <dbReference type="RuleBase" id="RU000682"/>
    </source>
</evidence>
<evidence type="ECO:0000256" key="4">
    <source>
        <dbReference type="ARBA" id="ARBA00023155"/>
    </source>
</evidence>
<dbReference type="InterPro" id="IPR045224">
    <property type="entry name" value="HDZip_class_I_plant"/>
</dbReference>
<dbReference type="InterPro" id="IPR001356">
    <property type="entry name" value="HD"/>
</dbReference>
<dbReference type="InterPro" id="IPR003106">
    <property type="entry name" value="Leu_zip_homeo"/>
</dbReference>
<evidence type="ECO:0000256" key="2">
    <source>
        <dbReference type="ARBA" id="ARBA00023015"/>
    </source>
</evidence>
<dbReference type="GO" id="GO:0005634">
    <property type="term" value="C:nucleus"/>
    <property type="evidence" value="ECO:0007669"/>
    <property type="project" value="UniProtKB-SubCell"/>
</dbReference>
<evidence type="ECO:0000256" key="3">
    <source>
        <dbReference type="ARBA" id="ARBA00023125"/>
    </source>
</evidence>
<keyword evidence="11" id="KW-0175">Coiled coil</keyword>
<feature type="DNA-binding region" description="Homeobox" evidence="8">
    <location>
        <begin position="3"/>
        <end position="29"/>
    </location>
</feature>